<dbReference type="Pfam" id="PF13855">
    <property type="entry name" value="LRR_8"/>
    <property type="match status" value="2"/>
</dbReference>
<evidence type="ECO:0000313" key="3">
    <source>
        <dbReference type="EMBL" id="SDE91710.1"/>
    </source>
</evidence>
<accession>A0A1G7GU68</accession>
<reference evidence="4" key="1">
    <citation type="submission" date="2016-10" db="EMBL/GenBank/DDBJ databases">
        <authorList>
            <person name="Varghese N."/>
            <person name="Submissions S."/>
        </authorList>
    </citation>
    <scope>NUCLEOTIDE SEQUENCE [LARGE SCALE GENOMIC DNA]</scope>
    <source>
        <strain evidence="4">DSM 24729</strain>
    </source>
</reference>
<dbReference type="InterPro" id="IPR032675">
    <property type="entry name" value="LRR_dom_sf"/>
</dbReference>
<dbReference type="SUPFAM" id="SSF52058">
    <property type="entry name" value="L domain-like"/>
    <property type="match status" value="1"/>
</dbReference>
<dbReference type="Gene3D" id="3.80.10.10">
    <property type="entry name" value="Ribonuclease Inhibitor"/>
    <property type="match status" value="2"/>
</dbReference>
<gene>
    <name evidence="3" type="ORF">SAMN04487992_10563</name>
</gene>
<name>A0A1G7GU68_9FLAO</name>
<dbReference type="AlphaFoldDB" id="A0A1G7GU68"/>
<dbReference type="EMBL" id="FNBD01000005">
    <property type="protein sequence ID" value="SDE91710.1"/>
    <property type="molecule type" value="Genomic_DNA"/>
</dbReference>
<dbReference type="FunFam" id="3.80.10.10:FF:000383">
    <property type="entry name" value="Leucine-rich repeat receptor protein kinase EMS1"/>
    <property type="match status" value="2"/>
</dbReference>
<dbReference type="eggNOG" id="COG4886">
    <property type="taxonomic scope" value="Bacteria"/>
</dbReference>
<dbReference type="InterPro" id="IPR053211">
    <property type="entry name" value="DNA_repair-toleration"/>
</dbReference>
<dbReference type="PANTHER" id="PTHR48060">
    <property type="entry name" value="DNA DAMAGE-REPAIR/TOLERATION PROTEIN DRT100"/>
    <property type="match status" value="1"/>
</dbReference>
<dbReference type="GO" id="GO:0030313">
    <property type="term" value="C:cell envelope"/>
    <property type="evidence" value="ECO:0007669"/>
    <property type="project" value="UniProtKB-SubCell"/>
</dbReference>
<evidence type="ECO:0000313" key="4">
    <source>
        <dbReference type="Proteomes" id="UP000182114"/>
    </source>
</evidence>
<dbReference type="InterPro" id="IPR001611">
    <property type="entry name" value="Leu-rich_rpt"/>
</dbReference>
<keyword evidence="4" id="KW-1185">Reference proteome</keyword>
<dbReference type="Proteomes" id="UP000182114">
    <property type="component" value="Unassembled WGS sequence"/>
</dbReference>
<dbReference type="PANTHER" id="PTHR48060:SF21">
    <property type="entry name" value="L DOMAIN-LIKE PROTEIN"/>
    <property type="match status" value="1"/>
</dbReference>
<protein>
    <submittedName>
        <fullName evidence="3">Leucine rich repeat-containing protein</fullName>
    </submittedName>
</protein>
<sequence length="311" mass="34912">MKGVSQHILLFKCIDQIMKPISKKLLFVFLCSYCFISKAQIPDDEKNALLSLFTATKGAQWNIQWDLSQPVTEWYGVRIRENHVVGIELGRNNLTGILPKEISNLKKLEILNLSLNNLKGNFPKELLGLVELKEISLEMNNFRNQIPSTINQLQQLEILSLYNNAFTGVIPESLGRIKNLKVINLSGNYLEGTIPLSFGGLCNLEVLGLFGNKLSGVIGLNFDKLPKLYEITLAYNKFYGPVPEGIDVLGDLKYLQLQGNNFNSFDSLKNINRERLITLNTDSLALQKGADLFELEVVPEANAKGKELILE</sequence>
<evidence type="ECO:0000256" key="1">
    <source>
        <dbReference type="ARBA" id="ARBA00022729"/>
    </source>
</evidence>
<proteinExistence type="predicted"/>
<keyword evidence="1" id="KW-0732">Signal</keyword>
<evidence type="ECO:0000256" key="2">
    <source>
        <dbReference type="ARBA" id="ARBA00022737"/>
    </source>
</evidence>
<organism evidence="3 4">
    <name type="scientific">Cellulophaga baltica</name>
    <dbReference type="NCBI Taxonomy" id="76594"/>
    <lineage>
        <taxon>Bacteria</taxon>
        <taxon>Pseudomonadati</taxon>
        <taxon>Bacteroidota</taxon>
        <taxon>Flavobacteriia</taxon>
        <taxon>Flavobacteriales</taxon>
        <taxon>Flavobacteriaceae</taxon>
        <taxon>Cellulophaga</taxon>
    </lineage>
</organism>
<keyword evidence="2" id="KW-0677">Repeat</keyword>